<keyword evidence="3" id="KW-1185">Reference proteome</keyword>
<dbReference type="OMA" id="HIIVWHE"/>
<dbReference type="Gene3D" id="1.20.1250.20">
    <property type="entry name" value="MFS general substrate transporter like domains"/>
    <property type="match status" value="1"/>
</dbReference>
<protein>
    <submittedName>
        <fullName evidence="2">Uncharacterized protein</fullName>
    </submittedName>
</protein>
<feature type="region of interest" description="Disordered" evidence="1">
    <location>
        <begin position="1"/>
        <end position="26"/>
    </location>
</feature>
<evidence type="ECO:0000313" key="3">
    <source>
        <dbReference type="Proteomes" id="UP000316621"/>
    </source>
</evidence>
<dbReference type="AlphaFoldDB" id="A0A4Y7JJY5"/>
<dbReference type="Gramene" id="RZC61424">
    <property type="protein sequence ID" value="RZC61424"/>
    <property type="gene ID" value="C5167_023180"/>
</dbReference>
<dbReference type="Proteomes" id="UP000316621">
    <property type="component" value="Chromosome 5"/>
</dbReference>
<organism evidence="2 3">
    <name type="scientific">Papaver somniferum</name>
    <name type="common">Opium poppy</name>
    <dbReference type="NCBI Taxonomy" id="3469"/>
    <lineage>
        <taxon>Eukaryota</taxon>
        <taxon>Viridiplantae</taxon>
        <taxon>Streptophyta</taxon>
        <taxon>Embryophyta</taxon>
        <taxon>Tracheophyta</taxon>
        <taxon>Spermatophyta</taxon>
        <taxon>Magnoliopsida</taxon>
        <taxon>Ranunculales</taxon>
        <taxon>Papaveraceae</taxon>
        <taxon>Papaveroideae</taxon>
        <taxon>Papaver</taxon>
    </lineage>
</organism>
<feature type="compositionally biased region" description="Polar residues" evidence="1">
    <location>
        <begin position="1"/>
        <end position="14"/>
    </location>
</feature>
<gene>
    <name evidence="2" type="ORF">C5167_023180</name>
</gene>
<reference evidence="2 3" key="1">
    <citation type="journal article" date="2018" name="Science">
        <title>The opium poppy genome and morphinan production.</title>
        <authorList>
            <person name="Guo L."/>
            <person name="Winzer T."/>
            <person name="Yang X."/>
            <person name="Li Y."/>
            <person name="Ning Z."/>
            <person name="He Z."/>
            <person name="Teodor R."/>
            <person name="Lu Y."/>
            <person name="Bowser T.A."/>
            <person name="Graham I.A."/>
            <person name="Ye K."/>
        </authorList>
    </citation>
    <scope>NUCLEOTIDE SEQUENCE [LARGE SCALE GENOMIC DNA]</scope>
    <source>
        <strain evidence="3">cv. HN1</strain>
        <tissue evidence="2">Leaves</tissue>
    </source>
</reference>
<accession>A0A4Y7JJY5</accession>
<dbReference type="EMBL" id="CM010719">
    <property type="protein sequence ID" value="RZC61424.1"/>
    <property type="molecule type" value="Genomic_DNA"/>
</dbReference>
<evidence type="ECO:0000313" key="2">
    <source>
        <dbReference type="EMBL" id="RZC61424.1"/>
    </source>
</evidence>
<dbReference type="PANTHER" id="PTHR11654">
    <property type="entry name" value="OLIGOPEPTIDE TRANSPORTER-RELATED"/>
    <property type="match status" value="1"/>
</dbReference>
<proteinExistence type="predicted"/>
<sequence length="126" mass="13815">MESSTRYPLLTDSNGDQDDPSIRLKISNDQYEQPVQGRKGGWKSAIYIIGFRNSSEVHIIVWHELGVEVAERFAFAGTSGNLITYLTDILGESTARASQNVNVWSGVATLLPLLGAIIADSYLGRD</sequence>
<name>A0A4Y7JJY5_PAPSO</name>
<dbReference type="InterPro" id="IPR036259">
    <property type="entry name" value="MFS_trans_sf"/>
</dbReference>
<evidence type="ECO:0000256" key="1">
    <source>
        <dbReference type="SAM" id="MobiDB-lite"/>
    </source>
</evidence>